<reference evidence="2" key="1">
    <citation type="submission" date="2016-10" db="EMBL/GenBank/DDBJ databases">
        <authorList>
            <person name="Varghese N."/>
            <person name="Submissions S."/>
        </authorList>
    </citation>
    <scope>NUCLEOTIDE SEQUENCE [LARGE SCALE GENOMIC DNA]</scope>
    <source>
        <strain evidence="2">CGMCC 1.10971</strain>
    </source>
</reference>
<accession>A0A1I2NC30</accession>
<dbReference type="EMBL" id="FOOU01000002">
    <property type="protein sequence ID" value="SFG01475.1"/>
    <property type="molecule type" value="Genomic_DNA"/>
</dbReference>
<organism evidence="1 2">
    <name type="scientific">Neptunomonas qingdaonensis</name>
    <dbReference type="NCBI Taxonomy" id="1045558"/>
    <lineage>
        <taxon>Bacteria</taxon>
        <taxon>Pseudomonadati</taxon>
        <taxon>Pseudomonadota</taxon>
        <taxon>Gammaproteobacteria</taxon>
        <taxon>Oceanospirillales</taxon>
        <taxon>Oceanospirillaceae</taxon>
        <taxon>Neptunomonas</taxon>
    </lineage>
</organism>
<evidence type="ECO:0000313" key="1">
    <source>
        <dbReference type="EMBL" id="SFG01475.1"/>
    </source>
</evidence>
<evidence type="ECO:0000313" key="2">
    <source>
        <dbReference type="Proteomes" id="UP000198623"/>
    </source>
</evidence>
<dbReference type="STRING" id="1045558.SAMN05216175_102418"/>
<keyword evidence="2" id="KW-1185">Reference proteome</keyword>
<name>A0A1I2NC30_9GAMM</name>
<dbReference type="Proteomes" id="UP000198623">
    <property type="component" value="Unassembled WGS sequence"/>
</dbReference>
<protein>
    <submittedName>
        <fullName evidence="1">Uncharacterized protein</fullName>
    </submittedName>
</protein>
<gene>
    <name evidence="1" type="ORF">SAMN05216175_102418</name>
</gene>
<sequence>MGRMDDVEYVIRTNTQPSYIECMKAKIESSIGERIYSKGLGTVEPIFGIIENKML</sequence>
<proteinExistence type="predicted"/>
<dbReference type="AlphaFoldDB" id="A0A1I2NC30"/>